<keyword evidence="2 5" id="KW-0812">Transmembrane</keyword>
<dbReference type="InterPro" id="IPR004835">
    <property type="entry name" value="Chitin_synth"/>
</dbReference>
<dbReference type="PANTHER" id="PTHR22914">
    <property type="entry name" value="CHITIN SYNTHASE"/>
    <property type="match status" value="1"/>
</dbReference>
<reference evidence="6" key="1">
    <citation type="submission" date="2025-08" db="UniProtKB">
        <authorList>
            <consortium name="Ensembl"/>
        </authorList>
    </citation>
    <scope>IDENTIFICATION</scope>
</reference>
<accession>A0A8C4WWC1</accession>
<evidence type="ECO:0000256" key="3">
    <source>
        <dbReference type="ARBA" id="ARBA00023136"/>
    </source>
</evidence>
<keyword evidence="7" id="KW-1185">Reference proteome</keyword>
<dbReference type="Ensembl" id="ENSEBUT00000016133.1">
    <property type="protein sequence ID" value="ENSEBUP00000015557.1"/>
    <property type="gene ID" value="ENSEBUG00000009806.1"/>
</dbReference>
<dbReference type="Proteomes" id="UP000694388">
    <property type="component" value="Unplaced"/>
</dbReference>
<reference evidence="6" key="2">
    <citation type="submission" date="2025-09" db="UniProtKB">
        <authorList>
            <consortium name="Ensembl"/>
        </authorList>
    </citation>
    <scope>IDENTIFICATION</scope>
</reference>
<protein>
    <submittedName>
        <fullName evidence="6">Uncharacterized protein</fullName>
    </submittedName>
</protein>
<feature type="transmembrane region" description="Helical" evidence="5">
    <location>
        <begin position="230"/>
        <end position="251"/>
    </location>
</feature>
<dbReference type="GO" id="GO:0016020">
    <property type="term" value="C:membrane"/>
    <property type="evidence" value="ECO:0007669"/>
    <property type="project" value="UniProtKB-SubCell"/>
</dbReference>
<evidence type="ECO:0000313" key="7">
    <source>
        <dbReference type="Proteomes" id="UP000694388"/>
    </source>
</evidence>
<sequence length="319" mass="37313">MSALIPMQVLILMNTLKTNTKRYLCNTRNRKKSWKHLLETARNIAVEYDDEKFLEDNDIPEDYVELKEKYDKLMKRSNELQVEFNKVEEYFTGMATLNKHEGVFIGESRRNPTSRRHAMSVVKLYQDFNEEVEEELHGETNFWNLLIKRYLEPLNEDKKKKEEIQKELISLRNKVTFVYLMINCLWIVATLTLQTFGGTLLIPIPKVNLHENNESTNGTTVEEMLRVPPLAFMFLIIFASMLVIQFIAMMYHRVYTLLHVISFGQSHTQGKTDGFENEAFESDNILNEEVPENSNAVNHSNRQSIPNFADSESDSETVW</sequence>
<evidence type="ECO:0000256" key="2">
    <source>
        <dbReference type="ARBA" id="ARBA00022692"/>
    </source>
</evidence>
<evidence type="ECO:0000256" key="1">
    <source>
        <dbReference type="ARBA" id="ARBA00004141"/>
    </source>
</evidence>
<keyword evidence="5" id="KW-1133">Transmembrane helix</keyword>
<dbReference type="GO" id="GO:0004100">
    <property type="term" value="F:chitin synthase activity"/>
    <property type="evidence" value="ECO:0007669"/>
    <property type="project" value="InterPro"/>
</dbReference>
<dbReference type="GeneTree" id="ENSGT00530000064569"/>
<keyword evidence="3 5" id="KW-0472">Membrane</keyword>
<dbReference type="GO" id="GO:0071944">
    <property type="term" value="C:cell periphery"/>
    <property type="evidence" value="ECO:0007669"/>
    <property type="project" value="TreeGrafter"/>
</dbReference>
<organism evidence="6 7">
    <name type="scientific">Eptatretus burgeri</name>
    <name type="common">Inshore hagfish</name>
    <dbReference type="NCBI Taxonomy" id="7764"/>
    <lineage>
        <taxon>Eukaryota</taxon>
        <taxon>Metazoa</taxon>
        <taxon>Chordata</taxon>
        <taxon>Craniata</taxon>
        <taxon>Vertebrata</taxon>
        <taxon>Cyclostomata</taxon>
        <taxon>Myxini</taxon>
        <taxon>Myxiniformes</taxon>
        <taxon>Myxinidae</taxon>
        <taxon>Eptatretinae</taxon>
        <taxon>Eptatretus</taxon>
    </lineage>
</organism>
<dbReference type="PANTHER" id="PTHR22914:SF42">
    <property type="entry name" value="CHITIN SYNTHASE"/>
    <property type="match status" value="1"/>
</dbReference>
<dbReference type="AlphaFoldDB" id="A0A8C4WWC1"/>
<feature type="compositionally biased region" description="Polar residues" evidence="4">
    <location>
        <begin position="296"/>
        <end position="306"/>
    </location>
</feature>
<evidence type="ECO:0000313" key="6">
    <source>
        <dbReference type="Ensembl" id="ENSEBUP00000015557.1"/>
    </source>
</evidence>
<name>A0A8C4WWC1_EPTBU</name>
<dbReference type="GO" id="GO:0006031">
    <property type="term" value="P:chitin biosynthetic process"/>
    <property type="evidence" value="ECO:0007669"/>
    <property type="project" value="TreeGrafter"/>
</dbReference>
<comment type="subcellular location">
    <subcellularLocation>
        <location evidence="1">Membrane</location>
        <topology evidence="1">Multi-pass membrane protein</topology>
    </subcellularLocation>
</comment>
<evidence type="ECO:0000256" key="4">
    <source>
        <dbReference type="SAM" id="MobiDB-lite"/>
    </source>
</evidence>
<feature type="transmembrane region" description="Helical" evidence="5">
    <location>
        <begin position="177"/>
        <end position="202"/>
    </location>
</feature>
<evidence type="ECO:0000256" key="5">
    <source>
        <dbReference type="SAM" id="Phobius"/>
    </source>
</evidence>
<proteinExistence type="predicted"/>
<feature type="region of interest" description="Disordered" evidence="4">
    <location>
        <begin position="296"/>
        <end position="319"/>
    </location>
</feature>